<dbReference type="AlphaFoldDB" id="A0A7G9Y2T4"/>
<gene>
    <name evidence="4" type="ORF">FDHENAIA_00006</name>
    <name evidence="2" type="ORF">HGKCJMEE_00005</name>
    <name evidence="3" type="ORF">IMGOGGGD_00005</name>
    <name evidence="1" type="ORF">KODGCDNG_00005</name>
    <name evidence="5" type="ORF">MALFCOLD_00005</name>
</gene>
<dbReference type="EMBL" id="MT630730">
    <property type="protein sequence ID" value="QNO42318.1"/>
    <property type="molecule type" value="Genomic_DNA"/>
</dbReference>
<sequence length="105" mass="11247">MARLKAAFMFVTPDADPGEHRATISTPDTVELIFVGVKDYQQAIQVSQELVDQGVQAIELCAGFGQIGVAKVVQAVGDKAVVGAVRFDRHPGLGFKSGDEIFDKK</sequence>
<reference evidence="1" key="1">
    <citation type="submission" date="2020-06" db="EMBL/GenBank/DDBJ databases">
        <title>Unique genomic features of the anaerobic methanotrophic archaea.</title>
        <authorList>
            <person name="Chadwick G.L."/>
            <person name="Skennerton C.T."/>
            <person name="Laso-Perez R."/>
            <person name="Leu A.O."/>
            <person name="Speth D.R."/>
            <person name="Yu H."/>
            <person name="Morgan-Lang C."/>
            <person name="Hatzenpichler R."/>
            <person name="Goudeau D."/>
            <person name="Malmstrom R."/>
            <person name="Brazelton W.J."/>
            <person name="Woyke T."/>
            <person name="Hallam S.J."/>
            <person name="Tyson G.W."/>
            <person name="Wegener G."/>
            <person name="Boetius A."/>
            <person name="Orphan V."/>
        </authorList>
    </citation>
    <scope>NUCLEOTIDE SEQUENCE</scope>
</reference>
<evidence type="ECO:0000313" key="1">
    <source>
        <dbReference type="EMBL" id="QNO42318.1"/>
    </source>
</evidence>
<dbReference type="Pfam" id="PF20116">
    <property type="entry name" value="DUF6506"/>
    <property type="match status" value="1"/>
</dbReference>
<proteinExistence type="predicted"/>
<dbReference type="EMBL" id="MT630799">
    <property type="protein sequence ID" value="QNO43205.1"/>
    <property type="molecule type" value="Genomic_DNA"/>
</dbReference>
<dbReference type="EMBL" id="MT631091">
    <property type="protein sequence ID" value="QNO45292.1"/>
    <property type="molecule type" value="Genomic_DNA"/>
</dbReference>
<dbReference type="InterPro" id="IPR045441">
    <property type="entry name" value="DUF6506"/>
</dbReference>
<evidence type="ECO:0000313" key="4">
    <source>
        <dbReference type="EMBL" id="QNO45292.1"/>
    </source>
</evidence>
<protein>
    <submittedName>
        <fullName evidence="1">Uncharacterized protein</fullName>
    </submittedName>
</protein>
<dbReference type="EMBL" id="MT630786">
    <property type="protein sequence ID" value="QNO43027.1"/>
    <property type="molecule type" value="Genomic_DNA"/>
</dbReference>
<dbReference type="EMBL" id="MT631130">
    <property type="protein sequence ID" value="QNO45530.1"/>
    <property type="molecule type" value="Genomic_DNA"/>
</dbReference>
<evidence type="ECO:0000313" key="2">
    <source>
        <dbReference type="EMBL" id="QNO43027.1"/>
    </source>
</evidence>
<evidence type="ECO:0000313" key="3">
    <source>
        <dbReference type="EMBL" id="QNO43205.1"/>
    </source>
</evidence>
<accession>A0A7G9Y2T4</accession>
<evidence type="ECO:0000313" key="5">
    <source>
        <dbReference type="EMBL" id="QNO45530.1"/>
    </source>
</evidence>
<name>A0A7G9Y2T4_9EURY</name>
<organism evidence="1">
    <name type="scientific">Candidatus Methanogaster sp. ANME-2c ERB4</name>
    <dbReference type="NCBI Taxonomy" id="2759911"/>
    <lineage>
        <taxon>Archaea</taxon>
        <taxon>Methanobacteriati</taxon>
        <taxon>Methanobacteriota</taxon>
        <taxon>Stenosarchaea group</taxon>
        <taxon>Methanomicrobia</taxon>
        <taxon>Methanosarcinales</taxon>
        <taxon>ANME-2 cluster</taxon>
        <taxon>Candidatus Methanogasteraceae</taxon>
        <taxon>Candidatus Methanogaster</taxon>
    </lineage>
</organism>